<evidence type="ECO:0000256" key="1">
    <source>
        <dbReference type="PROSITE-ProRule" id="PRU01191"/>
    </source>
</evidence>
<dbReference type="Proteomes" id="UP000032142">
    <property type="component" value="Unassembled WGS sequence"/>
</dbReference>
<evidence type="ECO:0000313" key="2">
    <source>
        <dbReference type="EMBL" id="KHG06065.1"/>
    </source>
</evidence>
<accession>A0A0B0MZ60</accession>
<comment type="caution">
    <text evidence="1">Lacks conserved residue(s) required for the propagation of feature annotation.</text>
</comment>
<dbReference type="PROSITE" id="PS50985">
    <property type="entry name" value="GRAS"/>
    <property type="match status" value="1"/>
</dbReference>
<proteinExistence type="inferred from homology"/>
<name>A0A0B0MZ60_GOSAR</name>
<comment type="caution">
    <text evidence="2">The sequence shown here is derived from an EMBL/GenBank/DDBJ whole genome shotgun (WGS) entry which is preliminary data.</text>
</comment>
<comment type="similarity">
    <text evidence="1">Belongs to the GRAS family.</text>
</comment>
<keyword evidence="3" id="KW-1185">Reference proteome</keyword>
<evidence type="ECO:0000313" key="3">
    <source>
        <dbReference type="Proteomes" id="UP000032142"/>
    </source>
</evidence>
<reference evidence="3" key="1">
    <citation type="submission" date="2014-09" db="EMBL/GenBank/DDBJ databases">
        <authorList>
            <person name="Mudge J."/>
            <person name="Ramaraj T."/>
            <person name="Lindquist I.E."/>
            <person name="Bharti A.K."/>
            <person name="Sundararajan A."/>
            <person name="Cameron C.T."/>
            <person name="Woodward J.E."/>
            <person name="May G.D."/>
            <person name="Brubaker C."/>
            <person name="Broadhvest J."/>
            <person name="Wilkins T.A."/>
        </authorList>
    </citation>
    <scope>NUCLEOTIDE SEQUENCE</scope>
    <source>
        <strain evidence="3">cv. AKA8401</strain>
    </source>
</reference>
<protein>
    <submittedName>
        <fullName evidence="2">Scarecrow-like protein 1</fullName>
    </submittedName>
</protein>
<dbReference type="InterPro" id="IPR005202">
    <property type="entry name" value="TF_GRAS"/>
</dbReference>
<dbReference type="EMBL" id="JRRC01442952">
    <property type="protein sequence ID" value="KHG06065.1"/>
    <property type="molecule type" value="Genomic_DNA"/>
</dbReference>
<organism evidence="2 3">
    <name type="scientific">Gossypium arboreum</name>
    <name type="common">Tree cotton</name>
    <name type="synonym">Gossypium nanking</name>
    <dbReference type="NCBI Taxonomy" id="29729"/>
    <lineage>
        <taxon>Eukaryota</taxon>
        <taxon>Viridiplantae</taxon>
        <taxon>Streptophyta</taxon>
        <taxon>Embryophyta</taxon>
        <taxon>Tracheophyta</taxon>
        <taxon>Spermatophyta</taxon>
        <taxon>Magnoliopsida</taxon>
        <taxon>eudicotyledons</taxon>
        <taxon>Gunneridae</taxon>
        <taxon>Pentapetalae</taxon>
        <taxon>rosids</taxon>
        <taxon>malvids</taxon>
        <taxon>Malvales</taxon>
        <taxon>Malvaceae</taxon>
        <taxon>Malvoideae</taxon>
        <taxon>Gossypium</taxon>
    </lineage>
</organism>
<sequence>MSLVRSADPATAAYRNTKLYSIQGISDSSGLSAQMFGSDRHNPVYINDSYSSESYKKCFLDSPTEELIHSSSSGISGSSFRPQDGSSYKLRDYLEIQSLDTLDSDTDKMKLKLQELERALLADKYIYEDVDMFDAGLSMEIDGEWSDPIRTDQSLHDSPKESSSSGSCHSSISSNKEVSHASSKIPKQMLIHCAAVLSEGNIEEPSSITNELRQMVSIQGDPPRRIAAYILQLAWLHLENIFIKL</sequence>
<dbReference type="AlphaFoldDB" id="A0A0B0MZ60"/>
<gene>
    <name evidence="2" type="ORF">F383_32707</name>
</gene>